<dbReference type="STRING" id="59925.EU91_1790"/>
<evidence type="ECO:0000256" key="2">
    <source>
        <dbReference type="ARBA" id="ARBA00010792"/>
    </source>
</evidence>
<keyword evidence="4 7" id="KW-0812">Transmembrane</keyword>
<proteinExistence type="inferred from homology"/>
<comment type="caution">
    <text evidence="9">The sequence shown here is derived from an EMBL/GenBank/DDBJ whole genome shotgun (WGS) entry which is preliminary data.</text>
</comment>
<evidence type="ECO:0000256" key="7">
    <source>
        <dbReference type="SAM" id="Phobius"/>
    </source>
</evidence>
<evidence type="ECO:0000256" key="3">
    <source>
        <dbReference type="ARBA" id="ARBA00022475"/>
    </source>
</evidence>
<dbReference type="InterPro" id="IPR032816">
    <property type="entry name" value="VTT_dom"/>
</dbReference>
<evidence type="ECO:0000259" key="8">
    <source>
        <dbReference type="Pfam" id="PF09335"/>
    </source>
</evidence>
<reference evidence="10" key="1">
    <citation type="journal article" date="2014" name="Sci. Data">
        <title>Genomes of diverse isolates of the marine cyanobacterium Prochlorococcus.</title>
        <authorList>
            <person name="Biller S."/>
            <person name="Berube P."/>
            <person name="Thompson J."/>
            <person name="Kelly L."/>
            <person name="Roggensack S."/>
            <person name="Awad L."/>
            <person name="Roache-Johnson K."/>
            <person name="Ding H."/>
            <person name="Giovannoni S.J."/>
            <person name="Moore L.R."/>
            <person name="Chisholm S.W."/>
        </authorList>
    </citation>
    <scope>NUCLEOTIDE SEQUENCE [LARGE SCALE GENOMIC DNA]</scope>
    <source>
        <strain evidence="10">GP2</strain>
    </source>
</reference>
<comment type="subcellular location">
    <subcellularLocation>
        <location evidence="1">Cell membrane</location>
        <topology evidence="1">Multi-pass membrane protein</topology>
    </subcellularLocation>
</comment>
<name>A0A0A1Z7V7_PROMR</name>
<dbReference type="AlphaFoldDB" id="A0A0A1Z7V7"/>
<gene>
    <name evidence="9" type="ORF">EU91_1790</name>
</gene>
<sequence>MSLIFINLLTSIPDYISLAVEKNSTIAYLTIGLAMFLENIIPPIPSEIIMPLGGFFVYQQKLNFYILVFWGLLGTILGSLPWYYLGKLVNEKRLSSFLDKKGKFLGISSNDLNKSKRWFEKYGTSLVFWGRLVPGIRTLISVPAGIELMPLRKFLIWTTLGSLIWVALLTYAGYFFGENYQIIETYLDQIKYFVKPILFLIFLYFFIKLIIRLVRKNSD</sequence>
<evidence type="ECO:0000256" key="5">
    <source>
        <dbReference type="ARBA" id="ARBA00022989"/>
    </source>
</evidence>
<feature type="transmembrane region" description="Helical" evidence="7">
    <location>
        <begin position="64"/>
        <end position="85"/>
    </location>
</feature>
<evidence type="ECO:0000256" key="4">
    <source>
        <dbReference type="ARBA" id="ARBA00022692"/>
    </source>
</evidence>
<feature type="transmembrane region" description="Helical" evidence="7">
    <location>
        <begin position="196"/>
        <end position="214"/>
    </location>
</feature>
<feature type="domain" description="VTT" evidence="8">
    <location>
        <begin position="44"/>
        <end position="174"/>
    </location>
</feature>
<evidence type="ECO:0000256" key="6">
    <source>
        <dbReference type="ARBA" id="ARBA00023136"/>
    </source>
</evidence>
<feature type="transmembrane region" description="Helical" evidence="7">
    <location>
        <begin position="154"/>
        <end position="176"/>
    </location>
</feature>
<dbReference type="OrthoDB" id="9813426at2"/>
<dbReference type="InterPro" id="IPR051311">
    <property type="entry name" value="DedA_domain"/>
</dbReference>
<dbReference type="PANTHER" id="PTHR42709">
    <property type="entry name" value="ALKALINE PHOSPHATASE LIKE PROTEIN"/>
    <property type="match status" value="1"/>
</dbReference>
<evidence type="ECO:0000256" key="1">
    <source>
        <dbReference type="ARBA" id="ARBA00004651"/>
    </source>
</evidence>
<dbReference type="RefSeq" id="WP_032525135.1">
    <property type="nucleotide sequence ID" value="NZ_CP138934.1"/>
</dbReference>
<dbReference type="EMBL" id="JNAH01000008">
    <property type="protein sequence ID" value="KGF85687.1"/>
    <property type="molecule type" value="Genomic_DNA"/>
</dbReference>
<dbReference type="GO" id="GO:0005886">
    <property type="term" value="C:plasma membrane"/>
    <property type="evidence" value="ECO:0007669"/>
    <property type="project" value="UniProtKB-SubCell"/>
</dbReference>
<comment type="similarity">
    <text evidence="2">Belongs to the DedA family.</text>
</comment>
<protein>
    <submittedName>
        <fullName evidence="9">DedA family</fullName>
    </submittedName>
</protein>
<feature type="transmembrane region" description="Helical" evidence="7">
    <location>
        <begin position="26"/>
        <end position="44"/>
    </location>
</feature>
<organism evidence="9 10">
    <name type="scientific">Prochlorococcus marinus str. GP2</name>
    <dbReference type="NCBI Taxonomy" id="59925"/>
    <lineage>
        <taxon>Bacteria</taxon>
        <taxon>Bacillati</taxon>
        <taxon>Cyanobacteriota</taxon>
        <taxon>Cyanophyceae</taxon>
        <taxon>Synechococcales</taxon>
        <taxon>Prochlorococcaceae</taxon>
        <taxon>Prochlorococcus</taxon>
    </lineage>
</organism>
<dbReference type="Pfam" id="PF09335">
    <property type="entry name" value="VTT_dom"/>
    <property type="match status" value="1"/>
</dbReference>
<keyword evidence="6 7" id="KW-0472">Membrane</keyword>
<keyword evidence="5 7" id="KW-1133">Transmembrane helix</keyword>
<dbReference type="PANTHER" id="PTHR42709:SF6">
    <property type="entry name" value="UNDECAPRENYL PHOSPHATE TRANSPORTER A"/>
    <property type="match status" value="1"/>
</dbReference>
<evidence type="ECO:0000313" key="9">
    <source>
        <dbReference type="EMBL" id="KGF85687.1"/>
    </source>
</evidence>
<evidence type="ECO:0000313" key="10">
    <source>
        <dbReference type="Proteomes" id="UP000030598"/>
    </source>
</evidence>
<keyword evidence="3" id="KW-1003">Cell membrane</keyword>
<dbReference type="eggNOG" id="COG0586">
    <property type="taxonomic scope" value="Bacteria"/>
</dbReference>
<accession>A0A0A1Z7V7</accession>
<dbReference type="Proteomes" id="UP000030598">
    <property type="component" value="Unassembled WGS sequence"/>
</dbReference>